<dbReference type="UniPathway" id="UPA00053">
    <property type="reaction ID" value="UER00090"/>
</dbReference>
<gene>
    <name evidence="12" type="primary">aroC</name>
    <name evidence="15" type="ORF">SAMN05216334_10353</name>
</gene>
<dbReference type="GO" id="GO:0009073">
    <property type="term" value="P:aromatic amino acid family biosynthetic process"/>
    <property type="evidence" value="ECO:0007669"/>
    <property type="project" value="UniProtKB-KW"/>
</dbReference>
<evidence type="ECO:0000256" key="6">
    <source>
        <dbReference type="ARBA" id="ARBA00022630"/>
    </source>
</evidence>
<dbReference type="Pfam" id="PF01264">
    <property type="entry name" value="Chorismate_synt"/>
    <property type="match status" value="1"/>
</dbReference>
<comment type="similarity">
    <text evidence="2 12 13">Belongs to the chorismate synthase family.</text>
</comment>
<comment type="subunit">
    <text evidence="3 12">Homotetramer.</text>
</comment>
<dbReference type="SUPFAM" id="SSF103263">
    <property type="entry name" value="Chorismate synthase, AroC"/>
    <property type="match status" value="1"/>
</dbReference>
<dbReference type="GO" id="GO:0009423">
    <property type="term" value="P:chorismate biosynthetic process"/>
    <property type="evidence" value="ECO:0007669"/>
    <property type="project" value="UniProtKB-UniRule"/>
</dbReference>
<dbReference type="FunFam" id="3.60.150.10:FF:000001">
    <property type="entry name" value="Chorismate synthase"/>
    <property type="match status" value="1"/>
</dbReference>
<feature type="binding site" evidence="12">
    <location>
        <begin position="125"/>
        <end position="127"/>
    </location>
    <ligand>
        <name>FMN</name>
        <dbReference type="ChEBI" id="CHEBI:58210"/>
    </ligand>
</feature>
<feature type="binding site" evidence="12">
    <location>
        <position position="319"/>
    </location>
    <ligand>
        <name>FMN</name>
        <dbReference type="ChEBI" id="CHEBI:58210"/>
    </ligand>
</feature>
<protein>
    <recommendedName>
        <fullName evidence="4 12">Chorismate synthase</fullName>
        <shortName evidence="12">CS</shortName>
        <ecNumber evidence="4 12">4.2.3.5</ecNumber>
    </recommendedName>
    <alternativeName>
        <fullName evidence="12">5-enolpyruvylshikimate-3-phosphate phospholyase</fullName>
    </alternativeName>
</protein>
<evidence type="ECO:0000313" key="16">
    <source>
        <dbReference type="Proteomes" id="UP000236753"/>
    </source>
</evidence>
<dbReference type="GO" id="GO:0004107">
    <property type="term" value="F:chorismate synthase activity"/>
    <property type="evidence" value="ECO:0007669"/>
    <property type="project" value="UniProtKB-UniRule"/>
</dbReference>
<dbReference type="HAMAP" id="MF_00300">
    <property type="entry name" value="Chorismate_synth"/>
    <property type="match status" value="1"/>
</dbReference>
<keyword evidence="6 12" id="KW-0285">Flavoprotein</keyword>
<organism evidence="15 16">
    <name type="scientific">Nitrosomonas ureae</name>
    <dbReference type="NCBI Taxonomy" id="44577"/>
    <lineage>
        <taxon>Bacteria</taxon>
        <taxon>Pseudomonadati</taxon>
        <taxon>Pseudomonadota</taxon>
        <taxon>Betaproteobacteria</taxon>
        <taxon>Nitrosomonadales</taxon>
        <taxon>Nitrosomonadaceae</taxon>
        <taxon>Nitrosomonas</taxon>
    </lineage>
</organism>
<evidence type="ECO:0000256" key="11">
    <source>
        <dbReference type="ARBA" id="ARBA00023239"/>
    </source>
</evidence>
<evidence type="ECO:0000313" key="15">
    <source>
        <dbReference type="EMBL" id="SEF53287.1"/>
    </source>
</evidence>
<feature type="binding site" evidence="12">
    <location>
        <position position="48"/>
    </location>
    <ligand>
        <name>NADP(+)</name>
        <dbReference type="ChEBI" id="CHEBI:58349"/>
    </ligand>
</feature>
<evidence type="ECO:0000256" key="4">
    <source>
        <dbReference type="ARBA" id="ARBA00013036"/>
    </source>
</evidence>
<keyword evidence="5 12" id="KW-0028">Amino-acid biosynthesis</keyword>
<comment type="function">
    <text evidence="12">Catalyzes the anti-1,4-elimination of the C-3 phosphate and the C-6 proR hydrogen from 5-enolpyruvylshikimate-3-phosphate (EPSP) to yield chorismate, which is the branch point compound that serves as the starting substrate for the three terminal pathways of aromatic amino acid biosynthesis. This reaction introduces a second double bond into the aromatic ring system.</text>
</comment>
<dbReference type="EMBL" id="FNUX01000003">
    <property type="protein sequence ID" value="SEF53287.1"/>
    <property type="molecule type" value="Genomic_DNA"/>
</dbReference>
<accession>A0A1H5SU31</accession>
<dbReference type="EC" id="4.2.3.5" evidence="4 12"/>
<dbReference type="PROSITE" id="PS00787">
    <property type="entry name" value="CHORISMATE_SYNTHASE_1"/>
    <property type="match status" value="1"/>
</dbReference>
<dbReference type="GO" id="GO:0005829">
    <property type="term" value="C:cytosol"/>
    <property type="evidence" value="ECO:0007669"/>
    <property type="project" value="TreeGrafter"/>
</dbReference>
<keyword evidence="8 12" id="KW-0274">FAD</keyword>
<dbReference type="PROSITE" id="PS00789">
    <property type="entry name" value="CHORISMATE_SYNTHASE_3"/>
    <property type="match status" value="1"/>
</dbReference>
<dbReference type="InterPro" id="IPR035904">
    <property type="entry name" value="Chorismate_synth_AroC_sf"/>
</dbReference>
<dbReference type="CDD" id="cd07304">
    <property type="entry name" value="Chorismate_synthase"/>
    <property type="match status" value="1"/>
</dbReference>
<feature type="region of interest" description="Disordered" evidence="14">
    <location>
        <begin position="358"/>
        <end position="389"/>
    </location>
</feature>
<dbReference type="PANTHER" id="PTHR21085">
    <property type="entry name" value="CHORISMATE SYNTHASE"/>
    <property type="match status" value="1"/>
</dbReference>
<proteinExistence type="inferred from homology"/>
<dbReference type="Proteomes" id="UP000236753">
    <property type="component" value="Unassembled WGS sequence"/>
</dbReference>
<evidence type="ECO:0000256" key="13">
    <source>
        <dbReference type="RuleBase" id="RU000605"/>
    </source>
</evidence>
<keyword evidence="10 12" id="KW-0057">Aromatic amino acid biosynthesis</keyword>
<dbReference type="AlphaFoldDB" id="A0A1H5SU31"/>
<comment type="pathway">
    <text evidence="1 12 13">Metabolic intermediate biosynthesis; chorismate biosynthesis; chorismate from D-erythrose 4-phosphate and phosphoenolpyruvate: step 7/7.</text>
</comment>
<evidence type="ECO:0000256" key="9">
    <source>
        <dbReference type="ARBA" id="ARBA00022857"/>
    </source>
</evidence>
<keyword evidence="9 12" id="KW-0521">NADP</keyword>
<keyword evidence="11 12" id="KW-0456">Lyase</keyword>
<dbReference type="PIRSF" id="PIRSF001456">
    <property type="entry name" value="Chorismate_synth"/>
    <property type="match status" value="1"/>
</dbReference>
<evidence type="ECO:0000256" key="7">
    <source>
        <dbReference type="ARBA" id="ARBA00022643"/>
    </source>
</evidence>
<dbReference type="GO" id="GO:0010181">
    <property type="term" value="F:FMN binding"/>
    <property type="evidence" value="ECO:0007669"/>
    <property type="project" value="TreeGrafter"/>
</dbReference>
<feature type="binding site" evidence="12">
    <location>
        <begin position="238"/>
        <end position="239"/>
    </location>
    <ligand>
        <name>FMN</name>
        <dbReference type="ChEBI" id="CHEBI:58210"/>
    </ligand>
</feature>
<feature type="binding site" evidence="12">
    <location>
        <position position="278"/>
    </location>
    <ligand>
        <name>FMN</name>
        <dbReference type="ChEBI" id="CHEBI:58210"/>
    </ligand>
</feature>
<evidence type="ECO:0000256" key="2">
    <source>
        <dbReference type="ARBA" id="ARBA00008014"/>
    </source>
</evidence>
<dbReference type="NCBIfam" id="NF003793">
    <property type="entry name" value="PRK05382.1"/>
    <property type="match status" value="1"/>
</dbReference>
<feature type="binding site" evidence="12">
    <location>
        <position position="54"/>
    </location>
    <ligand>
        <name>NADP(+)</name>
        <dbReference type="ChEBI" id="CHEBI:58349"/>
    </ligand>
</feature>
<feature type="binding site" evidence="12">
    <location>
        <begin position="293"/>
        <end position="297"/>
    </location>
    <ligand>
        <name>FMN</name>
        <dbReference type="ChEBI" id="CHEBI:58210"/>
    </ligand>
</feature>
<evidence type="ECO:0000256" key="1">
    <source>
        <dbReference type="ARBA" id="ARBA00005044"/>
    </source>
</evidence>
<dbReference type="InterPro" id="IPR000453">
    <property type="entry name" value="Chorismate_synth"/>
</dbReference>
<name>A0A1H5SU31_9PROT</name>
<comment type="cofactor">
    <cofactor evidence="12 13">
        <name>FMNH2</name>
        <dbReference type="ChEBI" id="CHEBI:57618"/>
    </cofactor>
    <text evidence="12 13">Reduced FMN (FMNH(2)).</text>
</comment>
<evidence type="ECO:0000256" key="12">
    <source>
        <dbReference type="HAMAP-Rule" id="MF_00300"/>
    </source>
</evidence>
<dbReference type="PROSITE" id="PS00788">
    <property type="entry name" value="CHORISMATE_SYNTHASE_2"/>
    <property type="match status" value="1"/>
</dbReference>
<dbReference type="PANTHER" id="PTHR21085:SF0">
    <property type="entry name" value="CHORISMATE SYNTHASE"/>
    <property type="match status" value="1"/>
</dbReference>
<keyword evidence="7 12" id="KW-0288">FMN</keyword>
<dbReference type="Gene3D" id="3.60.150.10">
    <property type="entry name" value="Chorismate synthase AroC"/>
    <property type="match status" value="1"/>
</dbReference>
<dbReference type="NCBIfam" id="TIGR00033">
    <property type="entry name" value="aroC"/>
    <property type="match status" value="1"/>
</dbReference>
<evidence type="ECO:0000256" key="10">
    <source>
        <dbReference type="ARBA" id="ARBA00023141"/>
    </source>
</evidence>
<sequence>MSGNTFGTLFTITSFGESHGPAIGCIVDGCPPGLTISTEEIQLELDRRKPGTSRHVTQRRESDTVEILSGVFEGQTTGTPIALLIRNEDQRSKDYSKIMDTFRPGHADYTYWQKYGIRDYRGGGRASARETAVRVAAGAIAKKWLYEKHGIMIRGYMAQLGPIEIPFKCWEDIRQNPFFVADSNYVDQLETFMDQLRKSGDSVGAKISVVAQGVPVGWGEPVYDRLDAEIAYAMMSINAVKGVEIGAGFSSVTQRGTEHSDEMTPNGFLSNNAGGILGGISTGQDIAVHIAIKPTSSIRLGRHSIDKNGNPVIVETHGRHDPCVGIRATPIIEAMLALVLMDHALRHRAQNADVQCKTPKIPGTANAIEKSVMTSQAPSREDPEPEEDV</sequence>
<evidence type="ECO:0000256" key="3">
    <source>
        <dbReference type="ARBA" id="ARBA00011881"/>
    </source>
</evidence>
<comment type="catalytic activity">
    <reaction evidence="12 13">
        <text>5-O-(1-carboxyvinyl)-3-phosphoshikimate = chorismate + phosphate</text>
        <dbReference type="Rhea" id="RHEA:21020"/>
        <dbReference type="ChEBI" id="CHEBI:29748"/>
        <dbReference type="ChEBI" id="CHEBI:43474"/>
        <dbReference type="ChEBI" id="CHEBI:57701"/>
        <dbReference type="EC" id="4.2.3.5"/>
    </reaction>
</comment>
<dbReference type="OrthoDB" id="9771806at2"/>
<dbReference type="RefSeq" id="WP_103965541.1">
    <property type="nucleotide sequence ID" value="NZ_FNUX01000003.1"/>
</dbReference>
<evidence type="ECO:0000256" key="8">
    <source>
        <dbReference type="ARBA" id="ARBA00022827"/>
    </source>
</evidence>
<reference evidence="15 16" key="1">
    <citation type="submission" date="2016-10" db="EMBL/GenBank/DDBJ databases">
        <authorList>
            <person name="de Groot N.N."/>
        </authorList>
    </citation>
    <scope>NUCLEOTIDE SEQUENCE [LARGE SCALE GENOMIC DNA]</scope>
    <source>
        <strain evidence="15 16">Nm13</strain>
    </source>
</reference>
<evidence type="ECO:0000256" key="5">
    <source>
        <dbReference type="ARBA" id="ARBA00022605"/>
    </source>
</evidence>
<dbReference type="GO" id="GO:0008652">
    <property type="term" value="P:amino acid biosynthetic process"/>
    <property type="evidence" value="ECO:0007669"/>
    <property type="project" value="UniProtKB-KW"/>
</dbReference>
<evidence type="ECO:0000256" key="14">
    <source>
        <dbReference type="SAM" id="MobiDB-lite"/>
    </source>
</evidence>
<dbReference type="InterPro" id="IPR020541">
    <property type="entry name" value="Chorismate_synthase_CS"/>
</dbReference>